<dbReference type="AlphaFoldDB" id="A0A9N9J6B8"/>
<evidence type="ECO:0000313" key="1">
    <source>
        <dbReference type="EMBL" id="CAG8764124.1"/>
    </source>
</evidence>
<feature type="non-terminal residue" evidence="1">
    <location>
        <position position="59"/>
    </location>
</feature>
<keyword evidence="2" id="KW-1185">Reference proteome</keyword>
<dbReference type="EMBL" id="CAJVPS010048164">
    <property type="protein sequence ID" value="CAG8764124.1"/>
    <property type="molecule type" value="Genomic_DNA"/>
</dbReference>
<accession>A0A9N9J6B8</accession>
<gene>
    <name evidence="1" type="ORF">ALEPTO_LOCUS13784</name>
</gene>
<organism evidence="1 2">
    <name type="scientific">Ambispora leptoticha</name>
    <dbReference type="NCBI Taxonomy" id="144679"/>
    <lineage>
        <taxon>Eukaryota</taxon>
        <taxon>Fungi</taxon>
        <taxon>Fungi incertae sedis</taxon>
        <taxon>Mucoromycota</taxon>
        <taxon>Glomeromycotina</taxon>
        <taxon>Glomeromycetes</taxon>
        <taxon>Archaeosporales</taxon>
        <taxon>Ambisporaceae</taxon>
        <taxon>Ambispora</taxon>
    </lineage>
</organism>
<name>A0A9N9J6B8_9GLOM</name>
<dbReference type="Proteomes" id="UP000789508">
    <property type="component" value="Unassembled WGS sequence"/>
</dbReference>
<feature type="non-terminal residue" evidence="1">
    <location>
        <position position="1"/>
    </location>
</feature>
<protein>
    <submittedName>
        <fullName evidence="1">465_t:CDS:1</fullName>
    </submittedName>
</protein>
<sequence length="59" mass="6865">ELEKEISKLKNTKHRIEQKIRNYSKRRYTIIFDKLQQPSIAAALGPIPTLTQLFNTPLA</sequence>
<comment type="caution">
    <text evidence="1">The sequence shown here is derived from an EMBL/GenBank/DDBJ whole genome shotgun (WGS) entry which is preliminary data.</text>
</comment>
<reference evidence="1" key="1">
    <citation type="submission" date="2021-06" db="EMBL/GenBank/DDBJ databases">
        <authorList>
            <person name="Kallberg Y."/>
            <person name="Tangrot J."/>
            <person name="Rosling A."/>
        </authorList>
    </citation>
    <scope>NUCLEOTIDE SEQUENCE</scope>
    <source>
        <strain evidence="1">FL130A</strain>
    </source>
</reference>
<evidence type="ECO:0000313" key="2">
    <source>
        <dbReference type="Proteomes" id="UP000789508"/>
    </source>
</evidence>
<proteinExistence type="predicted"/>